<dbReference type="GO" id="GO:0000423">
    <property type="term" value="P:mitophagy"/>
    <property type="evidence" value="ECO:0007669"/>
    <property type="project" value="TreeGrafter"/>
</dbReference>
<dbReference type="InterPro" id="IPR052596">
    <property type="entry name" value="AMBRA1_autophagy"/>
</dbReference>
<gene>
    <name evidence="1" type="ORF">L195_g023668</name>
</gene>
<organism evidence="1 2">
    <name type="scientific">Trifolium pratense</name>
    <name type="common">Red clover</name>
    <dbReference type="NCBI Taxonomy" id="57577"/>
    <lineage>
        <taxon>Eukaryota</taxon>
        <taxon>Viridiplantae</taxon>
        <taxon>Streptophyta</taxon>
        <taxon>Embryophyta</taxon>
        <taxon>Tracheophyta</taxon>
        <taxon>Spermatophyta</taxon>
        <taxon>Magnoliopsida</taxon>
        <taxon>eudicotyledons</taxon>
        <taxon>Gunneridae</taxon>
        <taxon>Pentapetalae</taxon>
        <taxon>rosids</taxon>
        <taxon>fabids</taxon>
        <taxon>Fabales</taxon>
        <taxon>Fabaceae</taxon>
        <taxon>Papilionoideae</taxon>
        <taxon>50 kb inversion clade</taxon>
        <taxon>NPAAA clade</taxon>
        <taxon>Hologalegina</taxon>
        <taxon>IRL clade</taxon>
        <taxon>Trifolieae</taxon>
        <taxon>Trifolium</taxon>
    </lineage>
</organism>
<dbReference type="PANTHER" id="PTHR22874:SF8">
    <property type="entry name" value="TRANSDUCIN FAMILY PROTEIN _ WD-40 REPEAT FAMILY PROTEIN"/>
    <property type="match status" value="1"/>
</dbReference>
<dbReference type="EMBL" id="ASHM01018866">
    <property type="protein sequence ID" value="PNY00388.1"/>
    <property type="molecule type" value="Genomic_DNA"/>
</dbReference>
<accession>A0A2K3NBH0</accession>
<feature type="non-terminal residue" evidence="1">
    <location>
        <position position="1"/>
    </location>
</feature>
<dbReference type="Proteomes" id="UP000236291">
    <property type="component" value="Unassembled WGS sequence"/>
</dbReference>
<comment type="caution">
    <text evidence="1">The sequence shown here is derived from an EMBL/GenBank/DDBJ whole genome shotgun (WGS) entry which is preliminary data.</text>
</comment>
<dbReference type="ExpressionAtlas" id="A0A2K3NBH0">
    <property type="expression patterns" value="baseline"/>
</dbReference>
<dbReference type="GO" id="GO:0000045">
    <property type="term" value="P:autophagosome assembly"/>
    <property type="evidence" value="ECO:0007669"/>
    <property type="project" value="TreeGrafter"/>
</dbReference>
<dbReference type="InterPro" id="IPR036322">
    <property type="entry name" value="WD40_repeat_dom_sf"/>
</dbReference>
<evidence type="ECO:0000313" key="1">
    <source>
        <dbReference type="EMBL" id="PNY00388.1"/>
    </source>
</evidence>
<protein>
    <submittedName>
        <fullName evidence="1">Transducin/WD40 repeat protein</fullName>
    </submittedName>
</protein>
<dbReference type="STRING" id="57577.A0A2K3NBH0"/>
<dbReference type="GO" id="GO:1990756">
    <property type="term" value="F:ubiquitin-like ligase-substrate adaptor activity"/>
    <property type="evidence" value="ECO:0007669"/>
    <property type="project" value="TreeGrafter"/>
</dbReference>
<name>A0A2K3NBH0_TRIPR</name>
<dbReference type="GO" id="GO:0080008">
    <property type="term" value="C:Cul4-RING E3 ubiquitin ligase complex"/>
    <property type="evidence" value="ECO:0007669"/>
    <property type="project" value="TreeGrafter"/>
</dbReference>
<dbReference type="PANTHER" id="PTHR22874">
    <property type="entry name" value="ACTIVATING MOLECULE IN BECN1-REGULATED AUTOPHAGY PROTEIN 1"/>
    <property type="match status" value="1"/>
</dbReference>
<dbReference type="AlphaFoldDB" id="A0A2K3NBH0"/>
<sequence>FSPTSEHILLAYGRRHGSLLKTIVIDGETTLPIYTVLEVYRVSDLELVRVLPSAEDEVNVACFHPFPGSGLVYGTKEGKLRVFQFDRAHTVKGTRSVYFPEENIVGASQ</sequence>
<proteinExistence type="predicted"/>
<evidence type="ECO:0000313" key="2">
    <source>
        <dbReference type="Proteomes" id="UP000236291"/>
    </source>
</evidence>
<reference evidence="1 2" key="2">
    <citation type="journal article" date="2017" name="Front. Plant Sci.">
        <title>Gene Classification and Mining of Molecular Markers Useful in Red Clover (Trifolium pratense) Breeding.</title>
        <authorList>
            <person name="Istvanek J."/>
            <person name="Dluhosova J."/>
            <person name="Dluhos P."/>
            <person name="Patkova L."/>
            <person name="Nedelnik J."/>
            <person name="Repkova J."/>
        </authorList>
    </citation>
    <scope>NUCLEOTIDE SEQUENCE [LARGE SCALE GENOMIC DNA]</scope>
    <source>
        <strain evidence="2">cv. Tatra</strain>
        <tissue evidence="1">Young leaves</tissue>
    </source>
</reference>
<reference evidence="1 2" key="1">
    <citation type="journal article" date="2014" name="Am. J. Bot.">
        <title>Genome assembly and annotation for red clover (Trifolium pratense; Fabaceae).</title>
        <authorList>
            <person name="Istvanek J."/>
            <person name="Jaros M."/>
            <person name="Krenek A."/>
            <person name="Repkova J."/>
        </authorList>
    </citation>
    <scope>NUCLEOTIDE SEQUENCE [LARGE SCALE GENOMIC DNA]</scope>
    <source>
        <strain evidence="2">cv. Tatra</strain>
        <tissue evidence="1">Young leaves</tissue>
    </source>
</reference>
<dbReference type="SUPFAM" id="SSF50978">
    <property type="entry name" value="WD40 repeat-like"/>
    <property type="match status" value="1"/>
</dbReference>